<dbReference type="SUPFAM" id="SSF50630">
    <property type="entry name" value="Acid proteases"/>
    <property type="match status" value="1"/>
</dbReference>
<protein>
    <submittedName>
        <fullName evidence="1">Jg14836 protein</fullName>
    </submittedName>
</protein>
<proteinExistence type="predicted"/>
<name>A0A8S4QTC8_9NEOP</name>
<dbReference type="Gene3D" id="4.10.60.10">
    <property type="entry name" value="Zinc finger, CCHC-type"/>
    <property type="match status" value="1"/>
</dbReference>
<dbReference type="InterPro" id="IPR021109">
    <property type="entry name" value="Peptidase_aspartic_dom_sf"/>
</dbReference>
<dbReference type="OrthoDB" id="8026949at2759"/>
<dbReference type="Gene3D" id="2.40.70.10">
    <property type="entry name" value="Acid Proteases"/>
    <property type="match status" value="1"/>
</dbReference>
<dbReference type="GO" id="GO:0008270">
    <property type="term" value="F:zinc ion binding"/>
    <property type="evidence" value="ECO:0007669"/>
    <property type="project" value="InterPro"/>
</dbReference>
<dbReference type="InterPro" id="IPR036875">
    <property type="entry name" value="Znf_CCHC_sf"/>
</dbReference>
<keyword evidence="2" id="KW-1185">Reference proteome</keyword>
<gene>
    <name evidence="1" type="primary">jg14836</name>
    <name evidence="1" type="ORF">PAEG_LOCUS6558</name>
</gene>
<reference evidence="1" key="1">
    <citation type="submission" date="2022-03" db="EMBL/GenBank/DDBJ databases">
        <authorList>
            <person name="Lindestad O."/>
        </authorList>
    </citation>
    <scope>NUCLEOTIDE SEQUENCE</scope>
</reference>
<dbReference type="SUPFAM" id="SSF57756">
    <property type="entry name" value="Retrovirus zinc finger-like domains"/>
    <property type="match status" value="1"/>
</dbReference>
<dbReference type="EMBL" id="CAKXAJ010020048">
    <property type="protein sequence ID" value="CAH2220106.1"/>
    <property type="molecule type" value="Genomic_DNA"/>
</dbReference>
<accession>A0A8S4QTC8</accession>
<comment type="caution">
    <text evidence="1">The sequence shown here is derived from an EMBL/GenBank/DDBJ whole genome shotgun (WGS) entry which is preliminary data.</text>
</comment>
<organism evidence="1 2">
    <name type="scientific">Pararge aegeria aegeria</name>
    <dbReference type="NCBI Taxonomy" id="348720"/>
    <lineage>
        <taxon>Eukaryota</taxon>
        <taxon>Metazoa</taxon>
        <taxon>Ecdysozoa</taxon>
        <taxon>Arthropoda</taxon>
        <taxon>Hexapoda</taxon>
        <taxon>Insecta</taxon>
        <taxon>Pterygota</taxon>
        <taxon>Neoptera</taxon>
        <taxon>Endopterygota</taxon>
        <taxon>Lepidoptera</taxon>
        <taxon>Glossata</taxon>
        <taxon>Ditrysia</taxon>
        <taxon>Papilionoidea</taxon>
        <taxon>Nymphalidae</taxon>
        <taxon>Satyrinae</taxon>
        <taxon>Satyrini</taxon>
        <taxon>Parargina</taxon>
        <taxon>Pararge</taxon>
    </lineage>
</organism>
<dbReference type="GO" id="GO:0003676">
    <property type="term" value="F:nucleic acid binding"/>
    <property type="evidence" value="ECO:0007669"/>
    <property type="project" value="InterPro"/>
</dbReference>
<dbReference type="AlphaFoldDB" id="A0A8S4QTC8"/>
<evidence type="ECO:0000313" key="2">
    <source>
        <dbReference type="Proteomes" id="UP000838756"/>
    </source>
</evidence>
<evidence type="ECO:0000313" key="1">
    <source>
        <dbReference type="EMBL" id="CAH2220106.1"/>
    </source>
</evidence>
<dbReference type="Proteomes" id="UP000838756">
    <property type="component" value="Unassembled WGS sequence"/>
</dbReference>
<sequence>MQKLQGLAKIWYEGLNSVLFTWPEWQEKLINAFPCEQNYGQVLEDMLKRKSRYNEPIEVYFYEKFALLNQCDIANKRAVDCIIHGISDRTLRSGALALRSSNPDQLLQFLISSKDSYQLFDRNQVRSKSDRSNFHTQTSQKSNNRSSLLGCYNCREKGHSFLYCPKPQIKCIQCHKVGHTVDKCFYKNNAIVKNDNEQKIMCIDASTQEHKFHSACNSKFIKDVQINGTSRQAFVDFGSEVTLVKESLVKELGVAHDHIPSFLRGFGNGLVKSLGGLFLSISVDGVCARVLCKVVCDNLLERSIRHLRNSPILSFIKMQLSSSFRI</sequence>